<organism evidence="2 3">
    <name type="scientific">Pochonia chlamydosporia 170</name>
    <dbReference type="NCBI Taxonomy" id="1380566"/>
    <lineage>
        <taxon>Eukaryota</taxon>
        <taxon>Fungi</taxon>
        <taxon>Dikarya</taxon>
        <taxon>Ascomycota</taxon>
        <taxon>Pezizomycotina</taxon>
        <taxon>Sordariomycetes</taxon>
        <taxon>Hypocreomycetidae</taxon>
        <taxon>Hypocreales</taxon>
        <taxon>Clavicipitaceae</taxon>
        <taxon>Pochonia</taxon>
    </lineage>
</organism>
<dbReference type="RefSeq" id="XP_022284958.1">
    <property type="nucleotide sequence ID" value="XM_022429999.1"/>
</dbReference>
<gene>
    <name evidence="2" type="ORF">VFPPC_18378</name>
</gene>
<dbReference type="EMBL" id="LSBJ02000015">
    <property type="protein sequence ID" value="OWT42437.1"/>
    <property type="molecule type" value="Genomic_DNA"/>
</dbReference>
<name>A0A219ANM3_METCM</name>
<accession>A0A219ANM3</accession>
<evidence type="ECO:0000313" key="2">
    <source>
        <dbReference type="EMBL" id="OWT42437.1"/>
    </source>
</evidence>
<dbReference type="KEGG" id="pchm:VFPPC_18378"/>
<comment type="caution">
    <text evidence="2">The sequence shown here is derived from an EMBL/GenBank/DDBJ whole genome shotgun (WGS) entry which is preliminary data.</text>
</comment>
<reference evidence="2 3" key="1">
    <citation type="journal article" date="2016" name="PLoS Pathog.">
        <title>Biosynthesis of antibiotic leucinostatins in bio-control fungus Purpureocillium lilacinum and their inhibition on phytophthora revealed by genome mining.</title>
        <authorList>
            <person name="Wang G."/>
            <person name="Liu Z."/>
            <person name="Lin R."/>
            <person name="Li E."/>
            <person name="Mao Z."/>
            <person name="Ling J."/>
            <person name="Yang Y."/>
            <person name="Yin W.B."/>
            <person name="Xie B."/>
        </authorList>
    </citation>
    <scope>NUCLEOTIDE SEQUENCE [LARGE SCALE GENOMIC DNA]</scope>
    <source>
        <strain evidence="2">170</strain>
    </source>
</reference>
<protein>
    <submittedName>
        <fullName evidence="2">Uncharacterized protein</fullName>
    </submittedName>
</protein>
<feature type="region of interest" description="Disordered" evidence="1">
    <location>
        <begin position="24"/>
        <end position="64"/>
    </location>
</feature>
<dbReference type="AlphaFoldDB" id="A0A219ANM3"/>
<evidence type="ECO:0000256" key="1">
    <source>
        <dbReference type="SAM" id="MobiDB-lite"/>
    </source>
</evidence>
<evidence type="ECO:0000313" key="3">
    <source>
        <dbReference type="Proteomes" id="UP000078397"/>
    </source>
</evidence>
<sequence>MKNSEILALAMAVSAHLTSRLPADAVDERREDQPLSVGPNPVETCEARGDKGSNNGNYNAENRNEATRASNGINVIRSIGSGHNGQANKGIKVSAQNRHNQVAVPFLSFDSVGKFLQDRDVVYVLVTRDEEAAEAPAADGDVTDGSNVLTAQMKRKEDAASQATPDAEDPRGRCAI</sequence>
<dbReference type="GeneID" id="33937176"/>
<proteinExistence type="predicted"/>
<keyword evidence="3" id="KW-1185">Reference proteome</keyword>
<dbReference type="Proteomes" id="UP000078397">
    <property type="component" value="Unassembled WGS sequence"/>
</dbReference>
<feature type="region of interest" description="Disordered" evidence="1">
    <location>
        <begin position="153"/>
        <end position="176"/>
    </location>
</feature>